<dbReference type="PANTHER" id="PTHR22901">
    <property type="entry name" value="SIALATE O-ACETYLESTERASE"/>
    <property type="match status" value="1"/>
</dbReference>
<dbReference type="SUPFAM" id="SSF49785">
    <property type="entry name" value="Galactose-binding domain-like"/>
    <property type="match status" value="1"/>
</dbReference>
<evidence type="ECO:0000259" key="1">
    <source>
        <dbReference type="Pfam" id="PF03629"/>
    </source>
</evidence>
<feature type="domain" description="Sialate O-acetylesterase" evidence="1">
    <location>
        <begin position="414"/>
        <end position="505"/>
    </location>
</feature>
<protein>
    <submittedName>
        <fullName evidence="2">9-O-acetylesterase</fullName>
    </submittedName>
</protein>
<dbReference type="Gene3D" id="2.60.120.260">
    <property type="entry name" value="Galactose-binding domain-like"/>
    <property type="match status" value="1"/>
</dbReference>
<accession>A0A6S6R119</accession>
<dbReference type="SUPFAM" id="SSF52266">
    <property type="entry name" value="SGNH hydrolase"/>
    <property type="match status" value="1"/>
</dbReference>
<gene>
    <name evidence="2" type="ORF">acsn021_08540</name>
</gene>
<dbReference type="GO" id="GO:0001681">
    <property type="term" value="F:sialate O-acetylesterase activity"/>
    <property type="evidence" value="ECO:0007669"/>
    <property type="project" value="InterPro"/>
</dbReference>
<dbReference type="GO" id="GO:0005975">
    <property type="term" value="P:carbohydrate metabolic process"/>
    <property type="evidence" value="ECO:0007669"/>
    <property type="project" value="TreeGrafter"/>
</dbReference>
<reference evidence="2 3" key="1">
    <citation type="journal article" date="2016" name="Int. J. Syst. Evol. Microbiol.">
        <title>Descriptions of Anaerotaenia torta gen. nov., sp. nov. and Anaerocolumna cellulosilytica gen. nov., sp. nov. isolated from a methanogenic reactor of cattle waste.</title>
        <authorList>
            <person name="Uek A."/>
            <person name="Ohtaki Y."/>
            <person name="Kaku N."/>
            <person name="Ueki K."/>
        </authorList>
    </citation>
    <scope>NUCLEOTIDE SEQUENCE [LARGE SCALE GENOMIC DNA]</scope>
    <source>
        <strain evidence="2 3">SN021</strain>
    </source>
</reference>
<evidence type="ECO:0000313" key="2">
    <source>
        <dbReference type="EMBL" id="BCJ93285.1"/>
    </source>
</evidence>
<sequence>MKLSTLISDGMVLQRGDKCYLWGSSEKNRQVSVTFLEETYLTYANEQGEWEITLLNLKPGGPYVMEIDDGKKHIIKDILIGDVWLLGGQSNMELPIRRTLDLYEEEVKEAENSSIRIFHVPQKYDFNGPVEELEGGSWKSVSAETILDFSAVGYFFAKELEAAQGIPIGLIQTAVGGTPAEAWINENSLLELEGYEQELRMNKDTGYVHNTITTETRQTNEWFKKLQSDDPGLQGTNWYEPDFDTQGWQIIRIPQMFQQNDLKKWVGSIWFRKEFTLTEESFRRLEEESKASDTPLLARLRLGTLVDSDDTYINGERIGSTGYKYPPRKYDFPFHLLRVGKNVIAVRLIVNYGGGGFVPDKKYLLQAGSLTVDLSGEWNFQYGGAAELLPTTTFFQYKPSGVYHGMLYPLRKYSILGAAFYQGESNTGKPENYEKLFRILIQDWRSLWKKEFPFLYVQLANYGDYKKECMDTGWAAIRDAQRKCLNVENTAMVVAIDTGEYNDLHPLNKKTIGFRLALCARKISYGEGIVSSGPLIDNKVITEDGIRLFFTETGRGLVSNKGALKNFYIAGEDKNFVPASAVIEAGDTLFVFSKEIKEPRYVRYAWEDCPEGINFYNREGLPASPFMI</sequence>
<dbReference type="Proteomes" id="UP000515561">
    <property type="component" value="Chromosome"/>
</dbReference>
<dbReference type="PANTHER" id="PTHR22901:SF0">
    <property type="entry name" value="SIALATE O-ACETYLESTERASE"/>
    <property type="match status" value="1"/>
</dbReference>
<proteinExistence type="predicted"/>
<dbReference type="RefSeq" id="WP_184090216.1">
    <property type="nucleotide sequence ID" value="NZ_AP023367.1"/>
</dbReference>
<name>A0A6S6R119_9FIRM</name>
<organism evidence="2 3">
    <name type="scientific">Anaerocolumna cellulosilytica</name>
    <dbReference type="NCBI Taxonomy" id="433286"/>
    <lineage>
        <taxon>Bacteria</taxon>
        <taxon>Bacillati</taxon>
        <taxon>Bacillota</taxon>
        <taxon>Clostridia</taxon>
        <taxon>Lachnospirales</taxon>
        <taxon>Lachnospiraceae</taxon>
        <taxon>Anaerocolumna</taxon>
    </lineage>
</organism>
<dbReference type="Gene3D" id="3.40.50.1110">
    <property type="entry name" value="SGNH hydrolase"/>
    <property type="match status" value="2"/>
</dbReference>
<dbReference type="KEGG" id="acel:acsn021_08540"/>
<keyword evidence="3" id="KW-1185">Reference proteome</keyword>
<feature type="domain" description="Sialate O-acetylesterase" evidence="1">
    <location>
        <begin position="82"/>
        <end position="189"/>
    </location>
</feature>
<dbReference type="InterPro" id="IPR005181">
    <property type="entry name" value="SASA"/>
</dbReference>
<evidence type="ECO:0000313" key="3">
    <source>
        <dbReference type="Proteomes" id="UP000515561"/>
    </source>
</evidence>
<dbReference type="Pfam" id="PF03629">
    <property type="entry name" value="SASA"/>
    <property type="match status" value="2"/>
</dbReference>
<dbReference type="AlphaFoldDB" id="A0A6S6R119"/>
<dbReference type="InterPro" id="IPR039329">
    <property type="entry name" value="SIAE"/>
</dbReference>
<dbReference type="InterPro" id="IPR036514">
    <property type="entry name" value="SGNH_hydro_sf"/>
</dbReference>
<dbReference type="EMBL" id="AP023367">
    <property type="protein sequence ID" value="BCJ93285.1"/>
    <property type="molecule type" value="Genomic_DNA"/>
</dbReference>
<dbReference type="InterPro" id="IPR008979">
    <property type="entry name" value="Galactose-bd-like_sf"/>
</dbReference>